<evidence type="ECO:0000313" key="1">
    <source>
        <dbReference type="Proteomes" id="UP000887574"/>
    </source>
</evidence>
<name>A0A915CWG2_9BILA</name>
<dbReference type="AlphaFoldDB" id="A0A915CWG2"/>
<proteinExistence type="predicted"/>
<reference evidence="2" key="1">
    <citation type="submission" date="2022-11" db="UniProtKB">
        <authorList>
            <consortium name="WormBaseParasite"/>
        </authorList>
    </citation>
    <scope>IDENTIFICATION</scope>
</reference>
<dbReference type="Proteomes" id="UP000887574">
    <property type="component" value="Unplaced"/>
</dbReference>
<keyword evidence="1" id="KW-1185">Reference proteome</keyword>
<evidence type="ECO:0000313" key="2">
    <source>
        <dbReference type="WBParaSite" id="jg13329"/>
    </source>
</evidence>
<dbReference type="WBParaSite" id="jg13329">
    <property type="protein sequence ID" value="jg13329"/>
    <property type="gene ID" value="jg13329"/>
</dbReference>
<organism evidence="1 2">
    <name type="scientific">Ditylenchus dipsaci</name>
    <dbReference type="NCBI Taxonomy" id="166011"/>
    <lineage>
        <taxon>Eukaryota</taxon>
        <taxon>Metazoa</taxon>
        <taxon>Ecdysozoa</taxon>
        <taxon>Nematoda</taxon>
        <taxon>Chromadorea</taxon>
        <taxon>Rhabditida</taxon>
        <taxon>Tylenchina</taxon>
        <taxon>Tylenchomorpha</taxon>
        <taxon>Sphaerularioidea</taxon>
        <taxon>Anguinidae</taxon>
        <taxon>Anguininae</taxon>
        <taxon>Ditylenchus</taxon>
    </lineage>
</organism>
<accession>A0A915CWG2</accession>
<sequence>MMFNDGTDVGILGERVGHTPDRAVGALGRGFPTFGLAPGDTSAADKQAQNAALRSLGIPPVPGLGKSKFSWEVCNLQKKQKGPLYEPGYDAINKHSLIATGRTDGDKVSVPMLGTVESTHGVGIGIG</sequence>
<protein>
    <submittedName>
        <fullName evidence="2">Uncharacterized protein</fullName>
    </submittedName>
</protein>